<organism evidence="2 3">
    <name type="scientific">Variovorax ginsengisoli</name>
    <dbReference type="NCBI Taxonomy" id="363844"/>
    <lineage>
        <taxon>Bacteria</taxon>
        <taxon>Pseudomonadati</taxon>
        <taxon>Pseudomonadota</taxon>
        <taxon>Betaproteobacteria</taxon>
        <taxon>Burkholderiales</taxon>
        <taxon>Comamonadaceae</taxon>
        <taxon>Variovorax</taxon>
    </lineage>
</organism>
<feature type="domain" description="TIR" evidence="1">
    <location>
        <begin position="8"/>
        <end position="138"/>
    </location>
</feature>
<proteinExistence type="predicted"/>
<dbReference type="Proteomes" id="UP001169027">
    <property type="component" value="Unassembled WGS sequence"/>
</dbReference>
<dbReference type="EMBL" id="JAUKVY010000018">
    <property type="protein sequence ID" value="MDO1535237.1"/>
    <property type="molecule type" value="Genomic_DNA"/>
</dbReference>
<dbReference type="Pfam" id="PF13676">
    <property type="entry name" value="TIR_2"/>
    <property type="match status" value="1"/>
</dbReference>
<sequence>MSLPLNKRDFDVFLSYAHKDQVFVRQLYRWLTEHAGLKVWHDEVQLPGGSLLATDLGLAIGRCRGILLVASEESLNKGWVTAEYNCAMDERANVEGFRVVALRLANADVKNFMRGITWIDATGPDLDAPMALALISALYPSAKLPSPAGARDVYVSCSWQAADKSSAAAVCSELVAQGLRLVGDAKDQQGFGDGDRVERIIASCGAFVGIVPYRQDPGEVRRDSGPYKYFLREMDIAASLGLPSVVVADPRVSRGDGPDSHWLRMNTDATACPEAVTAALAGLWDDWVTPPAPQYIFWALDLDSPAAAAGGAMRRLVEQVGGMPVVIGNEIQSESLHAAIMAKICNAFLVMADITDDNVNSCIEAGMALAAGTNVRLISRGKARNPPFMLRAAGQLLGYADTAEQVGVLHRLVRPFRRRILNAEI</sequence>
<dbReference type="Gene3D" id="3.40.50.10140">
    <property type="entry name" value="Toll/interleukin-1 receptor homology (TIR) domain"/>
    <property type="match status" value="1"/>
</dbReference>
<gene>
    <name evidence="2" type="ORF">Q2T77_23360</name>
</gene>
<dbReference type="PROSITE" id="PS50104">
    <property type="entry name" value="TIR"/>
    <property type="match status" value="1"/>
</dbReference>
<name>A0ABT8SB78_9BURK</name>
<reference evidence="2" key="1">
    <citation type="submission" date="2023-06" db="EMBL/GenBank/DDBJ databases">
        <authorList>
            <person name="Jiang Y."/>
            <person name="Liu Q."/>
        </authorList>
    </citation>
    <scope>NUCLEOTIDE SEQUENCE</scope>
    <source>
        <strain evidence="2">CGMCC 1.12090</strain>
    </source>
</reference>
<protein>
    <submittedName>
        <fullName evidence="2">Toll/interleukin-1 receptor domain-containing protein</fullName>
    </submittedName>
</protein>
<keyword evidence="2" id="KW-0675">Receptor</keyword>
<dbReference type="RefSeq" id="WP_301812935.1">
    <property type="nucleotide sequence ID" value="NZ_JAUJZH010000018.1"/>
</dbReference>
<evidence type="ECO:0000313" key="2">
    <source>
        <dbReference type="EMBL" id="MDO1535237.1"/>
    </source>
</evidence>
<comment type="caution">
    <text evidence="2">The sequence shown here is derived from an EMBL/GenBank/DDBJ whole genome shotgun (WGS) entry which is preliminary data.</text>
</comment>
<dbReference type="InterPro" id="IPR035897">
    <property type="entry name" value="Toll_tir_struct_dom_sf"/>
</dbReference>
<dbReference type="InterPro" id="IPR000157">
    <property type="entry name" value="TIR_dom"/>
</dbReference>
<dbReference type="SUPFAM" id="SSF52200">
    <property type="entry name" value="Toll/Interleukin receptor TIR domain"/>
    <property type="match status" value="1"/>
</dbReference>
<evidence type="ECO:0000313" key="3">
    <source>
        <dbReference type="Proteomes" id="UP001169027"/>
    </source>
</evidence>
<accession>A0ABT8SB78</accession>
<evidence type="ECO:0000259" key="1">
    <source>
        <dbReference type="PROSITE" id="PS50104"/>
    </source>
</evidence>
<keyword evidence="3" id="KW-1185">Reference proteome</keyword>